<reference evidence="3" key="1">
    <citation type="submission" date="2022-08" db="EMBL/GenBank/DDBJ databases">
        <title>Catabolic pathway analysis in culturable SAR92 clade bacteria reveals their overlooked roles in DMSP degradation in coastal seas.</title>
        <authorList>
            <person name="He X."/>
            <person name="Zhang X."/>
            <person name="Zhang Y."/>
        </authorList>
    </citation>
    <scope>NUCLEOTIDE SEQUENCE</scope>
    <source>
        <strain evidence="3">H455</strain>
    </source>
</reference>
<evidence type="ECO:0000313" key="4">
    <source>
        <dbReference type="Proteomes" id="UP001059934"/>
    </source>
</evidence>
<keyword evidence="4" id="KW-1185">Reference proteome</keyword>
<protein>
    <recommendedName>
        <fullName evidence="5">Methyl-accepting chemotaxis protein</fullName>
    </recommendedName>
</protein>
<dbReference type="Gene3D" id="1.10.287.1490">
    <property type="match status" value="1"/>
</dbReference>
<feature type="transmembrane region" description="Helical" evidence="2">
    <location>
        <begin position="77"/>
        <end position="94"/>
    </location>
</feature>
<feature type="region of interest" description="Disordered" evidence="1">
    <location>
        <begin position="1"/>
        <end position="22"/>
    </location>
</feature>
<keyword evidence="2" id="KW-0472">Membrane</keyword>
<evidence type="ECO:0000256" key="1">
    <source>
        <dbReference type="SAM" id="MobiDB-lite"/>
    </source>
</evidence>
<accession>A0ABY5TNG7</accession>
<evidence type="ECO:0008006" key="5">
    <source>
        <dbReference type="Google" id="ProtNLM"/>
    </source>
</evidence>
<keyword evidence="2" id="KW-0812">Transmembrane</keyword>
<evidence type="ECO:0000313" key="3">
    <source>
        <dbReference type="EMBL" id="UVW35388.1"/>
    </source>
</evidence>
<evidence type="ECO:0000256" key="2">
    <source>
        <dbReference type="SAM" id="Phobius"/>
    </source>
</evidence>
<organism evidence="3 4">
    <name type="scientific">SAR92 clade bacterium H455</name>
    <dbReference type="NCBI Taxonomy" id="2974818"/>
    <lineage>
        <taxon>Bacteria</taxon>
        <taxon>Pseudomonadati</taxon>
        <taxon>Pseudomonadota</taxon>
        <taxon>Gammaproteobacteria</taxon>
        <taxon>Cellvibrionales</taxon>
        <taxon>Porticoccaceae</taxon>
        <taxon>SAR92 clade</taxon>
    </lineage>
</organism>
<gene>
    <name evidence="3" type="ORF">NYF23_01975</name>
</gene>
<feature type="transmembrane region" description="Helical" evidence="2">
    <location>
        <begin position="140"/>
        <end position="161"/>
    </location>
</feature>
<proteinExistence type="predicted"/>
<sequence>MAKNNSGGIPKPAENESNVENNSTETYTRWLTKPFGSMIGGKDPLDPLAAQSSLKAGFLVTLGIGTLFIFIFKDTGIWNIAFCTAVMGLYWGFASSRTHTISARAVFADSFYYLGFLFTFIALISTMIGISSDDFRPETIVGQIGPALTTTVIGMAVRIYITQFDAITSEPEVEVLSGLGQLSGNLSSAISELDLMVRQHVKTSQAQQKTNTALTEKVSDQIERLDFTSAVSALKGFGGEINSLTTQIDLLSKVTGQAEVGAAKMTSSIFRATTELDKATNEFSRYRDIGSDYDLAAQSIGAVTEVAGQVANSLEAVNNNGIFSIIAELDAKAGAINKELEATDQHITRLSVAADEAQNKIGSSLAKLDESTGAVKGVSEKLADLDGLTQDLLDTNNIIRSLRTEVEGINTQISQELTKARDEISKTSGMAADLLKQEITPITNAINKISEDFDPIEKNLHNLDGRVRRSISDVLDFLNK</sequence>
<dbReference type="Proteomes" id="UP001059934">
    <property type="component" value="Chromosome"/>
</dbReference>
<feature type="transmembrane region" description="Helical" evidence="2">
    <location>
        <begin position="106"/>
        <end position="128"/>
    </location>
</feature>
<keyword evidence="2" id="KW-1133">Transmembrane helix</keyword>
<dbReference type="EMBL" id="CP103416">
    <property type="protein sequence ID" value="UVW35388.1"/>
    <property type="molecule type" value="Genomic_DNA"/>
</dbReference>
<name>A0ABY5TNG7_9GAMM</name>
<feature type="transmembrane region" description="Helical" evidence="2">
    <location>
        <begin position="52"/>
        <end position="71"/>
    </location>
</feature>